<evidence type="ECO:0000259" key="2">
    <source>
        <dbReference type="Pfam" id="PF07596"/>
    </source>
</evidence>
<dbReference type="PANTHER" id="PTHR30093:SF2">
    <property type="entry name" value="TYPE II SECRETION SYSTEM PROTEIN H"/>
    <property type="match status" value="1"/>
</dbReference>
<dbReference type="SUPFAM" id="SSF54523">
    <property type="entry name" value="Pili subunits"/>
    <property type="match status" value="1"/>
</dbReference>
<feature type="transmembrane region" description="Helical" evidence="1">
    <location>
        <begin position="6"/>
        <end position="30"/>
    </location>
</feature>
<dbReference type="PANTHER" id="PTHR30093">
    <property type="entry name" value="GENERAL SECRETION PATHWAY PROTEIN G"/>
    <property type="match status" value="1"/>
</dbReference>
<dbReference type="InterPro" id="IPR012902">
    <property type="entry name" value="N_methyl_site"/>
</dbReference>
<proteinExistence type="predicted"/>
<dbReference type="InterPro" id="IPR045584">
    <property type="entry name" value="Pilin-like"/>
</dbReference>
<evidence type="ECO:0000313" key="4">
    <source>
        <dbReference type="Proteomes" id="UP000237684"/>
    </source>
</evidence>
<keyword evidence="1" id="KW-1133">Transmembrane helix</keyword>
<evidence type="ECO:0000313" key="3">
    <source>
        <dbReference type="EMBL" id="PQV65045.1"/>
    </source>
</evidence>
<gene>
    <name evidence="3" type="ORF">B1R32_10252</name>
</gene>
<protein>
    <recommendedName>
        <fullName evidence="2">DUF1559 domain-containing protein</fullName>
    </recommendedName>
</protein>
<dbReference type="NCBIfam" id="TIGR02532">
    <property type="entry name" value="IV_pilin_GFxxxE"/>
    <property type="match status" value="1"/>
</dbReference>
<keyword evidence="1" id="KW-0812">Transmembrane</keyword>
<dbReference type="NCBIfam" id="TIGR04294">
    <property type="entry name" value="pre_pil_HX9DG"/>
    <property type="match status" value="1"/>
</dbReference>
<keyword evidence="4" id="KW-1185">Reference proteome</keyword>
<dbReference type="Proteomes" id="UP000237684">
    <property type="component" value="Unassembled WGS sequence"/>
</dbReference>
<accession>A0A2S8SW69</accession>
<dbReference type="Pfam" id="PF07963">
    <property type="entry name" value="N_methyl"/>
    <property type="match status" value="1"/>
</dbReference>
<feature type="domain" description="DUF1559" evidence="2">
    <location>
        <begin position="32"/>
        <end position="62"/>
    </location>
</feature>
<dbReference type="InterPro" id="IPR011453">
    <property type="entry name" value="DUF1559"/>
</dbReference>
<dbReference type="RefSeq" id="WP_157947493.1">
    <property type="nucleotide sequence ID" value="NZ_NIGF01000002.1"/>
</dbReference>
<dbReference type="EMBL" id="NIGF01000002">
    <property type="protein sequence ID" value="PQV65045.1"/>
    <property type="molecule type" value="Genomic_DNA"/>
</dbReference>
<keyword evidence="1" id="KW-0472">Membrane</keyword>
<organism evidence="3 4">
    <name type="scientific">Abditibacterium utsteinense</name>
    <dbReference type="NCBI Taxonomy" id="1960156"/>
    <lineage>
        <taxon>Bacteria</taxon>
        <taxon>Pseudomonadati</taxon>
        <taxon>Abditibacteriota</taxon>
        <taxon>Abditibacteriia</taxon>
        <taxon>Abditibacteriales</taxon>
        <taxon>Abditibacteriaceae</taxon>
        <taxon>Abditibacterium</taxon>
    </lineage>
</organism>
<dbReference type="InParanoid" id="A0A2S8SW69"/>
<name>A0A2S8SW69_9BACT</name>
<dbReference type="AlphaFoldDB" id="A0A2S8SW69"/>
<dbReference type="Gene3D" id="3.30.700.10">
    <property type="entry name" value="Glycoprotein, Type 4 Pilin"/>
    <property type="match status" value="1"/>
</dbReference>
<dbReference type="OrthoDB" id="217153at2"/>
<reference evidence="3 4" key="1">
    <citation type="journal article" date="2018" name="Syst. Appl. Microbiol.">
        <title>Abditibacterium utsteinense sp. nov., the first cultivated member of candidate phylum FBP, isolated from ice-free Antarctic soil samples.</title>
        <authorList>
            <person name="Tahon G."/>
            <person name="Tytgat B."/>
            <person name="Lebbe L."/>
            <person name="Carlier A."/>
            <person name="Willems A."/>
        </authorList>
    </citation>
    <scope>NUCLEOTIDE SEQUENCE [LARGE SCALE GENOMIC DNA]</scope>
    <source>
        <strain evidence="3 4">LMG 29911</strain>
    </source>
</reference>
<dbReference type="InterPro" id="IPR027558">
    <property type="entry name" value="Pre_pil_HX9DG_C"/>
</dbReference>
<comment type="caution">
    <text evidence="3">The sequence shown here is derived from an EMBL/GenBank/DDBJ whole genome shotgun (WGS) entry which is preliminary data.</text>
</comment>
<dbReference type="Pfam" id="PF07596">
    <property type="entry name" value="SBP_bac_10"/>
    <property type="match status" value="1"/>
</dbReference>
<sequence length="252" mass="27550">MSRRFAFTLIELLVVIAIIAILAAILFPVFGRARENARRSSCQSNLKQIGLGALQYTQDYDEKIFFSFVGSATANSNSTVNYKWMDAVQPYVKNEQIFNCPSDPNTGTFGYKFRDGQKYGSYGLNGAYGAVTTDNQTPPRSGNGIVIGLERIGNAAQTVWVTDNNNAPSAINSGGSQGFFWGSSALNPSISNASPRQLQNILERHLETTNVLFCDGHVKALKLDVLSARKSLVDPADNQTKDVMTIFTVEDD</sequence>
<evidence type="ECO:0000256" key="1">
    <source>
        <dbReference type="SAM" id="Phobius"/>
    </source>
</evidence>